<accession>A0ABN4WW13</accession>
<sequence length="118" mass="12843">MSDIAMSSRSFDAAGRLARFDVVVELPKPGLSRQPEASRYDSDFNKLAQARHVCPGLDAPHPSQADKTGQALISKIAQKIEDVSESCLSGGVNELSFRRLRIFSGLRSSQTGHDKKLS</sequence>
<evidence type="ECO:0000313" key="2">
    <source>
        <dbReference type="Proteomes" id="UP000188174"/>
    </source>
</evidence>
<organism evidence="1 2">
    <name type="scientific">Roseibium algicola</name>
    <dbReference type="NCBI Taxonomy" id="2857014"/>
    <lineage>
        <taxon>Bacteria</taxon>
        <taxon>Pseudomonadati</taxon>
        <taxon>Pseudomonadota</taxon>
        <taxon>Alphaproteobacteria</taxon>
        <taxon>Hyphomicrobiales</taxon>
        <taxon>Stappiaceae</taxon>
        <taxon>Roseibium</taxon>
    </lineage>
</organism>
<dbReference type="EMBL" id="CP019630">
    <property type="protein sequence ID" value="AQQ05864.1"/>
    <property type="molecule type" value="Genomic_DNA"/>
</dbReference>
<proteinExistence type="predicted"/>
<evidence type="ECO:0000313" key="1">
    <source>
        <dbReference type="EMBL" id="AQQ05864.1"/>
    </source>
</evidence>
<reference evidence="1 2" key="1">
    <citation type="submission" date="2017-02" db="EMBL/GenBank/DDBJ databases">
        <authorList>
            <person name="Jeong S."/>
        </authorList>
    </citation>
    <scope>NUCLEOTIDE SEQUENCE [LARGE SCALE GENOMIC DNA]</scope>
    <source>
        <strain evidence="1 2">RMAR6-6</strain>
    </source>
</reference>
<protein>
    <submittedName>
        <fullName evidence="1">Uncharacterized protein</fullName>
    </submittedName>
</protein>
<gene>
    <name evidence="1" type="ORF">B0E33_21715</name>
</gene>
<dbReference type="Proteomes" id="UP000188174">
    <property type="component" value="Chromosome"/>
</dbReference>
<keyword evidence="2" id="KW-1185">Reference proteome</keyword>
<name>A0ABN4WW13_9HYPH</name>
<dbReference type="RefSeq" id="WP_077292400.1">
    <property type="nucleotide sequence ID" value="NZ_CP019630.1"/>
</dbReference>